<accession>A0A016STY9</accession>
<evidence type="ECO:0000313" key="2">
    <source>
        <dbReference type="Proteomes" id="UP000024635"/>
    </source>
</evidence>
<dbReference type="EMBL" id="JARK01001514">
    <property type="protein sequence ID" value="EYB93856.1"/>
    <property type="molecule type" value="Genomic_DNA"/>
</dbReference>
<sequence>MLSPHPSFRSRRDGAVTQSVYLFEKDCSLVVQGFPLLFCSGLGNRQDASRFLDECIWCSCCHKDSHVGKPGYAFRPQAEVILSGIAKCRHKRIVAFTAPPRSRYKSVTFMGDMLDRGDWY</sequence>
<name>A0A016STY9_9BILA</name>
<gene>
    <name evidence="1" type="primary">Acey_s0178.g673</name>
    <name evidence="1" type="ORF">Y032_0178g673</name>
</gene>
<dbReference type="Proteomes" id="UP000024635">
    <property type="component" value="Unassembled WGS sequence"/>
</dbReference>
<reference evidence="2" key="1">
    <citation type="journal article" date="2015" name="Nat. Genet.">
        <title>The genome and transcriptome of the zoonotic hookworm Ancylostoma ceylanicum identify infection-specific gene families.</title>
        <authorList>
            <person name="Schwarz E.M."/>
            <person name="Hu Y."/>
            <person name="Antoshechkin I."/>
            <person name="Miller M.M."/>
            <person name="Sternberg P.W."/>
            <person name="Aroian R.V."/>
        </authorList>
    </citation>
    <scope>NUCLEOTIDE SEQUENCE</scope>
    <source>
        <strain evidence="2">HY135</strain>
    </source>
</reference>
<keyword evidence="2" id="KW-1185">Reference proteome</keyword>
<comment type="caution">
    <text evidence="1">The sequence shown here is derived from an EMBL/GenBank/DDBJ whole genome shotgun (WGS) entry which is preliminary data.</text>
</comment>
<dbReference type="AlphaFoldDB" id="A0A016STY9"/>
<evidence type="ECO:0000313" key="1">
    <source>
        <dbReference type="EMBL" id="EYB93856.1"/>
    </source>
</evidence>
<proteinExistence type="predicted"/>
<organism evidence="1 2">
    <name type="scientific">Ancylostoma ceylanicum</name>
    <dbReference type="NCBI Taxonomy" id="53326"/>
    <lineage>
        <taxon>Eukaryota</taxon>
        <taxon>Metazoa</taxon>
        <taxon>Ecdysozoa</taxon>
        <taxon>Nematoda</taxon>
        <taxon>Chromadorea</taxon>
        <taxon>Rhabditida</taxon>
        <taxon>Rhabditina</taxon>
        <taxon>Rhabditomorpha</taxon>
        <taxon>Strongyloidea</taxon>
        <taxon>Ancylostomatidae</taxon>
        <taxon>Ancylostomatinae</taxon>
        <taxon>Ancylostoma</taxon>
    </lineage>
</organism>
<protein>
    <submittedName>
        <fullName evidence="1">Uncharacterized protein</fullName>
    </submittedName>
</protein>